<name>A0A4U5MJ13_STECR</name>
<keyword evidence="2" id="KW-1185">Reference proteome</keyword>
<proteinExistence type="predicted"/>
<gene>
    <name evidence="1" type="ORF">L596_021506</name>
</gene>
<dbReference type="AlphaFoldDB" id="A0A4U5MJ13"/>
<protein>
    <submittedName>
        <fullName evidence="1">Uncharacterized protein</fullName>
    </submittedName>
</protein>
<evidence type="ECO:0000313" key="1">
    <source>
        <dbReference type="EMBL" id="TKR69331.1"/>
    </source>
</evidence>
<reference evidence="1 2" key="1">
    <citation type="journal article" date="2015" name="Genome Biol.">
        <title>Comparative genomics of Steinernema reveals deeply conserved gene regulatory networks.</title>
        <authorList>
            <person name="Dillman A.R."/>
            <person name="Macchietto M."/>
            <person name="Porter C.F."/>
            <person name="Rogers A."/>
            <person name="Williams B."/>
            <person name="Antoshechkin I."/>
            <person name="Lee M.M."/>
            <person name="Goodwin Z."/>
            <person name="Lu X."/>
            <person name="Lewis E.E."/>
            <person name="Goodrich-Blair H."/>
            <person name="Stock S.P."/>
            <person name="Adams B.J."/>
            <person name="Sternberg P.W."/>
            <person name="Mortazavi A."/>
        </authorList>
    </citation>
    <scope>NUCLEOTIDE SEQUENCE [LARGE SCALE GENOMIC DNA]</scope>
    <source>
        <strain evidence="1 2">ALL</strain>
    </source>
</reference>
<organism evidence="1 2">
    <name type="scientific">Steinernema carpocapsae</name>
    <name type="common">Entomopathogenic nematode</name>
    <dbReference type="NCBI Taxonomy" id="34508"/>
    <lineage>
        <taxon>Eukaryota</taxon>
        <taxon>Metazoa</taxon>
        <taxon>Ecdysozoa</taxon>
        <taxon>Nematoda</taxon>
        <taxon>Chromadorea</taxon>
        <taxon>Rhabditida</taxon>
        <taxon>Tylenchina</taxon>
        <taxon>Panagrolaimomorpha</taxon>
        <taxon>Strongyloidoidea</taxon>
        <taxon>Steinernematidae</taxon>
        <taxon>Steinernema</taxon>
    </lineage>
</organism>
<accession>A0A4U5MJ13</accession>
<reference evidence="1 2" key="2">
    <citation type="journal article" date="2019" name="G3 (Bethesda)">
        <title>Hybrid Assembly of the Genome of the Entomopathogenic Nematode Steinernema carpocapsae Identifies the X-Chromosome.</title>
        <authorList>
            <person name="Serra L."/>
            <person name="Macchietto M."/>
            <person name="Macias-Munoz A."/>
            <person name="McGill C.J."/>
            <person name="Rodriguez I.M."/>
            <person name="Rodriguez B."/>
            <person name="Murad R."/>
            <person name="Mortazavi A."/>
        </authorList>
    </citation>
    <scope>NUCLEOTIDE SEQUENCE [LARGE SCALE GENOMIC DNA]</scope>
    <source>
        <strain evidence="1 2">ALL</strain>
    </source>
</reference>
<evidence type="ECO:0000313" key="2">
    <source>
        <dbReference type="Proteomes" id="UP000298663"/>
    </source>
</evidence>
<dbReference type="EMBL" id="AZBU02000007">
    <property type="protein sequence ID" value="TKR69331.1"/>
    <property type="molecule type" value="Genomic_DNA"/>
</dbReference>
<dbReference type="Proteomes" id="UP000298663">
    <property type="component" value="Unassembled WGS sequence"/>
</dbReference>
<comment type="caution">
    <text evidence="1">The sequence shown here is derived from an EMBL/GenBank/DDBJ whole genome shotgun (WGS) entry which is preliminary data.</text>
</comment>
<sequence>MPSLNRLHPFLSHHLTTFSDSTRTDSVCNYSRQRRRNRGPIEFQSLKRTTSELLRLTMPEETHISFINTGPSQWTTLREFTSEKYMASLHYNMSSISLEETVKVAVQSPSTHEKSHFNAPVLGERCNVSRPQCMPIAADLEGERKPSSHGGAWLLRHRSSRVHERGISHVRSPL</sequence>